<evidence type="ECO:0000313" key="1">
    <source>
        <dbReference type="EMBL" id="SDZ76560.1"/>
    </source>
</evidence>
<keyword evidence="2" id="KW-1185">Reference proteome</keyword>
<reference evidence="2" key="1">
    <citation type="submission" date="2016-10" db="EMBL/GenBank/DDBJ databases">
        <authorList>
            <person name="Varghese N."/>
            <person name="Submissions S."/>
        </authorList>
    </citation>
    <scope>NUCLEOTIDE SEQUENCE [LARGE SCALE GENOMIC DNA]</scope>
    <source>
        <strain evidence="2">DSM 25157</strain>
    </source>
</reference>
<dbReference type="AlphaFoldDB" id="A0A1H3VP60"/>
<evidence type="ECO:0000313" key="2">
    <source>
        <dbReference type="Proteomes" id="UP000199002"/>
    </source>
</evidence>
<organism evidence="1 2">
    <name type="scientific">Acidovorax soli</name>
    <dbReference type="NCBI Taxonomy" id="592050"/>
    <lineage>
        <taxon>Bacteria</taxon>
        <taxon>Pseudomonadati</taxon>
        <taxon>Pseudomonadota</taxon>
        <taxon>Betaproteobacteria</taxon>
        <taxon>Burkholderiales</taxon>
        <taxon>Comamonadaceae</taxon>
        <taxon>Acidovorax</taxon>
    </lineage>
</organism>
<name>A0A1H3VP60_9BURK</name>
<protein>
    <submittedName>
        <fullName evidence="1">Uncharacterized protein</fullName>
    </submittedName>
</protein>
<proteinExistence type="predicted"/>
<gene>
    <name evidence="1" type="ORF">SAMN05421875_101295</name>
</gene>
<dbReference type="EMBL" id="FNQJ01000001">
    <property type="protein sequence ID" value="SDZ76560.1"/>
    <property type="molecule type" value="Genomic_DNA"/>
</dbReference>
<dbReference type="RefSeq" id="WP_026436110.1">
    <property type="nucleotide sequence ID" value="NZ_CAXIQL010000088.1"/>
</dbReference>
<dbReference type="GeneID" id="34234645"/>
<sequence>MRWNKPNLRSSLHGLLGRDAPASTAWVRNQDLEDIRYAMIQSLAGLSGSDVARMNMRLRYAGDIEALWYLRSDLLAVLTPLRGEALAHATLAQLTLLFQGQLPRALGGASKPTHL</sequence>
<dbReference type="Proteomes" id="UP000199002">
    <property type="component" value="Unassembled WGS sequence"/>
</dbReference>
<accession>A0A1H3VP60</accession>